<keyword evidence="7" id="KW-0902">Two-component regulatory system</keyword>
<dbReference type="Pfam" id="PF02518">
    <property type="entry name" value="HATPase_c"/>
    <property type="match status" value="1"/>
</dbReference>
<keyword evidence="6 9" id="KW-0067">ATP-binding</keyword>
<keyword evidence="5" id="KW-0418">Kinase</keyword>
<reference evidence="9 10" key="1">
    <citation type="submission" date="2024-09" db="EMBL/GenBank/DDBJ databases">
        <authorList>
            <person name="Sun Q."/>
            <person name="Mori K."/>
        </authorList>
    </citation>
    <scope>NUCLEOTIDE SEQUENCE [LARGE SCALE GENOMIC DNA]</scope>
    <source>
        <strain evidence="9 10">CCM 7759</strain>
    </source>
</reference>
<dbReference type="Gene3D" id="3.30.565.10">
    <property type="entry name" value="Histidine kinase-like ATPase, C-terminal domain"/>
    <property type="match status" value="1"/>
</dbReference>
<evidence type="ECO:0000256" key="2">
    <source>
        <dbReference type="ARBA" id="ARBA00012438"/>
    </source>
</evidence>
<proteinExistence type="predicted"/>
<gene>
    <name evidence="9" type="ORF">ACFFK0_22870</name>
</gene>
<dbReference type="EC" id="2.7.13.3" evidence="2"/>
<dbReference type="SMART" id="SM00387">
    <property type="entry name" value="HATPase_c"/>
    <property type="match status" value="1"/>
</dbReference>
<organism evidence="9 10">
    <name type="scientific">Paenibacillus chartarius</name>
    <dbReference type="NCBI Taxonomy" id="747481"/>
    <lineage>
        <taxon>Bacteria</taxon>
        <taxon>Bacillati</taxon>
        <taxon>Bacillota</taxon>
        <taxon>Bacilli</taxon>
        <taxon>Bacillales</taxon>
        <taxon>Paenibacillaceae</taxon>
        <taxon>Paenibacillus</taxon>
    </lineage>
</organism>
<dbReference type="EMBL" id="JBHLWN010000088">
    <property type="protein sequence ID" value="MFC0215239.1"/>
    <property type="molecule type" value="Genomic_DNA"/>
</dbReference>
<dbReference type="InterPro" id="IPR005467">
    <property type="entry name" value="His_kinase_dom"/>
</dbReference>
<evidence type="ECO:0000256" key="1">
    <source>
        <dbReference type="ARBA" id="ARBA00000085"/>
    </source>
</evidence>
<evidence type="ECO:0000256" key="6">
    <source>
        <dbReference type="ARBA" id="ARBA00022840"/>
    </source>
</evidence>
<evidence type="ECO:0000256" key="3">
    <source>
        <dbReference type="ARBA" id="ARBA00022679"/>
    </source>
</evidence>
<comment type="caution">
    <text evidence="9">The sequence shown here is derived from an EMBL/GenBank/DDBJ whole genome shotgun (WGS) entry which is preliminary data.</text>
</comment>
<evidence type="ECO:0000256" key="4">
    <source>
        <dbReference type="ARBA" id="ARBA00022741"/>
    </source>
</evidence>
<protein>
    <recommendedName>
        <fullName evidence="2">histidine kinase</fullName>
        <ecNumber evidence="2">2.7.13.3</ecNumber>
    </recommendedName>
</protein>
<accession>A0ABV6DRG5</accession>
<dbReference type="PANTHER" id="PTHR43065">
    <property type="entry name" value="SENSOR HISTIDINE KINASE"/>
    <property type="match status" value="1"/>
</dbReference>
<dbReference type="InterPro" id="IPR003594">
    <property type="entry name" value="HATPase_dom"/>
</dbReference>
<keyword evidence="10" id="KW-1185">Reference proteome</keyword>
<dbReference type="PRINTS" id="PR00344">
    <property type="entry name" value="BCTRLSENSOR"/>
</dbReference>
<keyword evidence="4" id="KW-0547">Nucleotide-binding</keyword>
<dbReference type="InterPro" id="IPR004358">
    <property type="entry name" value="Sig_transdc_His_kin-like_C"/>
</dbReference>
<comment type="catalytic activity">
    <reaction evidence="1">
        <text>ATP + protein L-histidine = ADP + protein N-phospho-L-histidine.</text>
        <dbReference type="EC" id="2.7.13.3"/>
    </reaction>
</comment>
<evidence type="ECO:0000313" key="10">
    <source>
        <dbReference type="Proteomes" id="UP001589776"/>
    </source>
</evidence>
<keyword evidence="3" id="KW-0808">Transferase</keyword>
<dbReference type="InterPro" id="IPR036890">
    <property type="entry name" value="HATPase_C_sf"/>
</dbReference>
<dbReference type="RefSeq" id="WP_377472681.1">
    <property type="nucleotide sequence ID" value="NZ_JBHLWN010000088.1"/>
</dbReference>
<name>A0ABV6DRG5_9BACL</name>
<feature type="non-terminal residue" evidence="9">
    <location>
        <position position="1"/>
    </location>
</feature>
<dbReference type="PROSITE" id="PS50109">
    <property type="entry name" value="HIS_KIN"/>
    <property type="match status" value="1"/>
</dbReference>
<evidence type="ECO:0000259" key="8">
    <source>
        <dbReference type="PROSITE" id="PS50109"/>
    </source>
</evidence>
<evidence type="ECO:0000313" key="9">
    <source>
        <dbReference type="EMBL" id="MFC0215239.1"/>
    </source>
</evidence>
<evidence type="ECO:0000256" key="7">
    <source>
        <dbReference type="ARBA" id="ARBA00023012"/>
    </source>
</evidence>
<dbReference type="GO" id="GO:0005524">
    <property type="term" value="F:ATP binding"/>
    <property type="evidence" value="ECO:0007669"/>
    <property type="project" value="UniProtKB-KW"/>
</dbReference>
<dbReference type="SUPFAM" id="SSF55874">
    <property type="entry name" value="ATPase domain of HSP90 chaperone/DNA topoisomerase II/histidine kinase"/>
    <property type="match status" value="1"/>
</dbReference>
<feature type="domain" description="Histidine kinase" evidence="8">
    <location>
        <begin position="23"/>
        <end position="92"/>
    </location>
</feature>
<dbReference type="PANTHER" id="PTHR43065:SF46">
    <property type="entry name" value="C4-DICARBOXYLATE TRANSPORT SENSOR PROTEIN DCTB"/>
    <property type="match status" value="1"/>
</dbReference>
<evidence type="ECO:0000256" key="5">
    <source>
        <dbReference type="ARBA" id="ARBA00022777"/>
    </source>
</evidence>
<dbReference type="Proteomes" id="UP001589776">
    <property type="component" value="Unassembled WGS sequence"/>
</dbReference>
<sequence length="92" mass="10250">KEENTRKSQKNGENINLLREGFIHIKIKDTGIGIPEEQIKMLGTPFFSTKNEGTGMGLTQVFTTIHQHGGTIHISSKVEHGTEFHIQIPAEP</sequence>